<protein>
    <recommendedName>
        <fullName evidence="4">Prepilin-type N-terminal cleavage/methylation domain-containing protein</fullName>
    </recommendedName>
</protein>
<name>A0ABW2HG73_9MICO</name>
<feature type="transmembrane region" description="Helical" evidence="1">
    <location>
        <begin position="17"/>
        <end position="38"/>
    </location>
</feature>
<dbReference type="RefSeq" id="WP_262874876.1">
    <property type="nucleotide sequence ID" value="NZ_BAABKW010000013.1"/>
</dbReference>
<sequence length="219" mass="22915">MTERTPRNDDGMSMIELVVYAVIAALLLGVLGGILISGMRSTVITGDRDAATGTVQAISTSLSSDIRNASSVQLTQSGSTTVVRARVADGRSAWDCRAYAVVDLETWSDSAVTTGADGKYELRVLTYDDVAVAASFTAPTPTTAWGVLSNDVQRIEVQPTPSPAPTPTYLSYFTLTGDALSWNLAALASANAAFNDGETVALTGSAVARAHDEGTTKCW</sequence>
<keyword evidence="3" id="KW-1185">Reference proteome</keyword>
<evidence type="ECO:0008006" key="4">
    <source>
        <dbReference type="Google" id="ProtNLM"/>
    </source>
</evidence>
<organism evidence="2 3">
    <name type="scientific">Microbacterium fluvii</name>
    <dbReference type="NCBI Taxonomy" id="415215"/>
    <lineage>
        <taxon>Bacteria</taxon>
        <taxon>Bacillati</taxon>
        <taxon>Actinomycetota</taxon>
        <taxon>Actinomycetes</taxon>
        <taxon>Micrococcales</taxon>
        <taxon>Microbacteriaceae</taxon>
        <taxon>Microbacterium</taxon>
    </lineage>
</organism>
<gene>
    <name evidence="2" type="ORF">ACFQRL_13465</name>
</gene>
<evidence type="ECO:0000313" key="2">
    <source>
        <dbReference type="EMBL" id="MFC7269967.1"/>
    </source>
</evidence>
<keyword evidence="1" id="KW-1133">Transmembrane helix</keyword>
<dbReference type="Proteomes" id="UP001596507">
    <property type="component" value="Unassembled WGS sequence"/>
</dbReference>
<comment type="caution">
    <text evidence="2">The sequence shown here is derived from an EMBL/GenBank/DDBJ whole genome shotgun (WGS) entry which is preliminary data.</text>
</comment>
<dbReference type="EMBL" id="JBHTBE010000003">
    <property type="protein sequence ID" value="MFC7269967.1"/>
    <property type="molecule type" value="Genomic_DNA"/>
</dbReference>
<proteinExistence type="predicted"/>
<accession>A0ABW2HG73</accession>
<reference evidence="3" key="1">
    <citation type="journal article" date="2019" name="Int. J. Syst. Evol. Microbiol.">
        <title>The Global Catalogue of Microorganisms (GCM) 10K type strain sequencing project: providing services to taxonomists for standard genome sequencing and annotation.</title>
        <authorList>
            <consortium name="The Broad Institute Genomics Platform"/>
            <consortium name="The Broad Institute Genome Sequencing Center for Infectious Disease"/>
            <person name="Wu L."/>
            <person name="Ma J."/>
        </authorList>
    </citation>
    <scope>NUCLEOTIDE SEQUENCE [LARGE SCALE GENOMIC DNA]</scope>
    <source>
        <strain evidence="3">CGMCC 1.15772</strain>
    </source>
</reference>
<keyword evidence="1" id="KW-0812">Transmembrane</keyword>
<evidence type="ECO:0000313" key="3">
    <source>
        <dbReference type="Proteomes" id="UP001596507"/>
    </source>
</evidence>
<keyword evidence="1" id="KW-0472">Membrane</keyword>
<evidence type="ECO:0000256" key="1">
    <source>
        <dbReference type="SAM" id="Phobius"/>
    </source>
</evidence>